<gene>
    <name evidence="3" type="ORF">N9A08_15955</name>
</gene>
<dbReference type="RefSeq" id="WP_263127893.1">
    <property type="nucleotide sequence ID" value="NZ_CP106856.1"/>
</dbReference>
<feature type="region of interest" description="Disordered" evidence="1">
    <location>
        <begin position="102"/>
        <end position="135"/>
    </location>
</feature>
<evidence type="ECO:0000313" key="4">
    <source>
        <dbReference type="Proteomes" id="UP001063368"/>
    </source>
</evidence>
<protein>
    <recommendedName>
        <fullName evidence="5">Transmembrane protein</fullName>
    </recommendedName>
</protein>
<evidence type="ECO:0000313" key="3">
    <source>
        <dbReference type="EMBL" id="UYB36079.1"/>
    </source>
</evidence>
<evidence type="ECO:0008006" key="5">
    <source>
        <dbReference type="Google" id="ProtNLM"/>
    </source>
</evidence>
<proteinExistence type="predicted"/>
<keyword evidence="2" id="KW-0472">Membrane</keyword>
<reference evidence="3" key="1">
    <citation type="submission" date="2022-09" db="EMBL/GenBank/DDBJ databases">
        <authorList>
            <person name="Li D."/>
            <person name="Cheng J."/>
            <person name="Li Y."/>
        </authorList>
    </citation>
    <scope>NUCLEOTIDE SEQUENCE</scope>
    <source>
        <strain evidence="3">DL</strain>
    </source>
</reference>
<keyword evidence="4" id="KW-1185">Reference proteome</keyword>
<feature type="transmembrane region" description="Helical" evidence="2">
    <location>
        <begin position="45"/>
        <end position="71"/>
    </location>
</feature>
<organism evidence="3 4">
    <name type="scientific">Arthrobacter koreensis</name>
    <dbReference type="NCBI Taxonomy" id="199136"/>
    <lineage>
        <taxon>Bacteria</taxon>
        <taxon>Bacillati</taxon>
        <taxon>Actinomycetota</taxon>
        <taxon>Actinomycetes</taxon>
        <taxon>Micrococcales</taxon>
        <taxon>Micrococcaceae</taxon>
        <taxon>Arthrobacter</taxon>
    </lineage>
</organism>
<dbReference type="EMBL" id="CP106856">
    <property type="protein sequence ID" value="UYB36079.1"/>
    <property type="molecule type" value="Genomic_DNA"/>
</dbReference>
<keyword evidence="2" id="KW-1133">Transmembrane helix</keyword>
<accession>A0ABY6FS85</accession>
<dbReference type="Proteomes" id="UP001063368">
    <property type="component" value="Chromosome"/>
</dbReference>
<feature type="compositionally biased region" description="Low complexity" evidence="1">
    <location>
        <begin position="111"/>
        <end position="124"/>
    </location>
</feature>
<evidence type="ECO:0000256" key="2">
    <source>
        <dbReference type="SAM" id="Phobius"/>
    </source>
</evidence>
<evidence type="ECO:0000256" key="1">
    <source>
        <dbReference type="SAM" id="MobiDB-lite"/>
    </source>
</evidence>
<name>A0ABY6FS85_9MICC</name>
<keyword evidence="2" id="KW-0812">Transmembrane</keyword>
<feature type="transmembrane region" description="Helical" evidence="2">
    <location>
        <begin position="12"/>
        <end position="33"/>
    </location>
</feature>
<sequence>MEQKLLSALPARTAWSVLGICAFFWLLSALGLLQLPSSVPPVLMFLWLYLNALAALASVVAAAAAVGALLLHRRASSHPEEPEGVQAPASLLDTAEEAGLDQLLDGPASPPAGQVAGAGAGAMAKRNQPGKGRKR</sequence>